<name>A0A382V763_9ZZZZ</name>
<feature type="region of interest" description="Disordered" evidence="1">
    <location>
        <begin position="1"/>
        <end position="30"/>
    </location>
</feature>
<dbReference type="AlphaFoldDB" id="A0A382V763"/>
<gene>
    <name evidence="2" type="ORF">METZ01_LOCUS395131</name>
</gene>
<sequence length="30" mass="3485">MGIDYPSIRQPTHYRDDDNTPHVDAEDIVN</sequence>
<proteinExistence type="predicted"/>
<protein>
    <submittedName>
        <fullName evidence="2">Uncharacterized protein</fullName>
    </submittedName>
</protein>
<feature type="compositionally biased region" description="Basic and acidic residues" evidence="1">
    <location>
        <begin position="13"/>
        <end position="30"/>
    </location>
</feature>
<reference evidence="2" key="1">
    <citation type="submission" date="2018-05" db="EMBL/GenBank/DDBJ databases">
        <authorList>
            <person name="Lanie J.A."/>
            <person name="Ng W.-L."/>
            <person name="Kazmierczak K.M."/>
            <person name="Andrzejewski T.M."/>
            <person name="Davidsen T.M."/>
            <person name="Wayne K.J."/>
            <person name="Tettelin H."/>
            <person name="Glass J.I."/>
            <person name="Rusch D."/>
            <person name="Podicherti R."/>
            <person name="Tsui H.-C.T."/>
            <person name="Winkler M.E."/>
        </authorList>
    </citation>
    <scope>NUCLEOTIDE SEQUENCE</scope>
</reference>
<evidence type="ECO:0000313" key="2">
    <source>
        <dbReference type="EMBL" id="SVD42277.1"/>
    </source>
</evidence>
<accession>A0A382V763</accession>
<evidence type="ECO:0000256" key="1">
    <source>
        <dbReference type="SAM" id="MobiDB-lite"/>
    </source>
</evidence>
<dbReference type="EMBL" id="UINC01149666">
    <property type="protein sequence ID" value="SVD42277.1"/>
    <property type="molecule type" value="Genomic_DNA"/>
</dbReference>
<organism evidence="2">
    <name type="scientific">marine metagenome</name>
    <dbReference type="NCBI Taxonomy" id="408172"/>
    <lineage>
        <taxon>unclassified sequences</taxon>
        <taxon>metagenomes</taxon>
        <taxon>ecological metagenomes</taxon>
    </lineage>
</organism>